<dbReference type="Proteomes" id="UP001597511">
    <property type="component" value="Unassembled WGS sequence"/>
</dbReference>
<dbReference type="EMBL" id="JBHUOZ010000001">
    <property type="protein sequence ID" value="MFD2919009.1"/>
    <property type="molecule type" value="Genomic_DNA"/>
</dbReference>
<gene>
    <name evidence="2" type="ORF">ACFS6H_04745</name>
</gene>
<dbReference type="InterPro" id="IPR029030">
    <property type="entry name" value="Caspase-like_dom_sf"/>
</dbReference>
<reference evidence="3" key="1">
    <citation type="journal article" date="2019" name="Int. J. Syst. Evol. Microbiol.">
        <title>The Global Catalogue of Microorganisms (GCM) 10K type strain sequencing project: providing services to taxonomists for standard genome sequencing and annotation.</title>
        <authorList>
            <consortium name="The Broad Institute Genomics Platform"/>
            <consortium name="The Broad Institute Genome Sequencing Center for Infectious Disease"/>
            <person name="Wu L."/>
            <person name="Ma J."/>
        </authorList>
    </citation>
    <scope>NUCLEOTIDE SEQUENCE [LARGE SCALE GENOMIC DNA]</scope>
    <source>
        <strain evidence="3">KCTC 23299</strain>
    </source>
</reference>
<dbReference type="InterPro" id="IPR050452">
    <property type="entry name" value="Metacaspase"/>
</dbReference>
<name>A0ABW6A136_9BACT</name>
<protein>
    <submittedName>
        <fullName evidence="2">Caspase family protein</fullName>
    </submittedName>
</protein>
<sequence length="298" mass="34159">MQKIKLLVFCSFFIIASVNLFGQQNNIYTLLVGLKSIDDSAYAKISKKYSREATSGVELDLYKMNRIGTRFQHKIITLTDKDATKKKVLDTIISIGKKIKPGDTFLFYFSGHGDIVADQNGDELSGFDQVLVAYDQFIVDDEIYLLLKKHFTKTNNLMIVDACHSSSSWKWKTVMMDLKLGLTKETKYLSEQVIENQELLVNNCNWDSLKLVDEPFNLVYMGATEDFNGASGDASGGLLTYWLDRIFTSAIQNNTWNQYSFRRLACELGKILYHNRQYLQYHEIGRTVSTYSIQTPFK</sequence>
<evidence type="ECO:0000313" key="2">
    <source>
        <dbReference type="EMBL" id="MFD2919009.1"/>
    </source>
</evidence>
<keyword evidence="3" id="KW-1185">Reference proteome</keyword>
<dbReference type="InterPro" id="IPR011600">
    <property type="entry name" value="Pept_C14_caspase"/>
</dbReference>
<dbReference type="SUPFAM" id="SSF52129">
    <property type="entry name" value="Caspase-like"/>
    <property type="match status" value="1"/>
</dbReference>
<evidence type="ECO:0000259" key="1">
    <source>
        <dbReference type="Pfam" id="PF00656"/>
    </source>
</evidence>
<dbReference type="PANTHER" id="PTHR48104:SF30">
    <property type="entry name" value="METACASPASE-1"/>
    <property type="match status" value="1"/>
</dbReference>
<organism evidence="2 3">
    <name type="scientific">Terrimonas rubra</name>
    <dbReference type="NCBI Taxonomy" id="1035890"/>
    <lineage>
        <taxon>Bacteria</taxon>
        <taxon>Pseudomonadati</taxon>
        <taxon>Bacteroidota</taxon>
        <taxon>Chitinophagia</taxon>
        <taxon>Chitinophagales</taxon>
        <taxon>Chitinophagaceae</taxon>
        <taxon>Terrimonas</taxon>
    </lineage>
</organism>
<feature type="domain" description="Peptidase C14 caspase" evidence="1">
    <location>
        <begin position="53"/>
        <end position="252"/>
    </location>
</feature>
<evidence type="ECO:0000313" key="3">
    <source>
        <dbReference type="Proteomes" id="UP001597511"/>
    </source>
</evidence>
<dbReference type="RefSeq" id="WP_386095760.1">
    <property type="nucleotide sequence ID" value="NZ_JBHUOZ010000001.1"/>
</dbReference>
<dbReference type="PANTHER" id="PTHR48104">
    <property type="entry name" value="METACASPASE-4"/>
    <property type="match status" value="1"/>
</dbReference>
<dbReference type="Pfam" id="PF00656">
    <property type="entry name" value="Peptidase_C14"/>
    <property type="match status" value="1"/>
</dbReference>
<comment type="caution">
    <text evidence="2">The sequence shown here is derived from an EMBL/GenBank/DDBJ whole genome shotgun (WGS) entry which is preliminary data.</text>
</comment>
<dbReference type="Gene3D" id="3.40.50.1460">
    <property type="match status" value="1"/>
</dbReference>
<accession>A0ABW6A136</accession>
<proteinExistence type="predicted"/>